<organism evidence="3 4">
    <name type="scientific">Thiothrix litoralis</name>
    <dbReference type="NCBI Taxonomy" id="2891210"/>
    <lineage>
        <taxon>Bacteria</taxon>
        <taxon>Pseudomonadati</taxon>
        <taxon>Pseudomonadota</taxon>
        <taxon>Gammaproteobacteria</taxon>
        <taxon>Thiotrichales</taxon>
        <taxon>Thiotrichaceae</taxon>
        <taxon>Thiothrix</taxon>
    </lineage>
</organism>
<dbReference type="Proteomes" id="UP000672039">
    <property type="component" value="Chromosome"/>
</dbReference>
<evidence type="ECO:0000313" key="3">
    <source>
        <dbReference type="EMBL" id="QTR45749.1"/>
    </source>
</evidence>
<dbReference type="PANTHER" id="PTHR30441">
    <property type="entry name" value="DUF748 DOMAIN-CONTAINING PROTEIN"/>
    <property type="match status" value="1"/>
</dbReference>
<feature type="coiled-coil region" evidence="1">
    <location>
        <begin position="628"/>
        <end position="694"/>
    </location>
</feature>
<evidence type="ECO:0000313" key="4">
    <source>
        <dbReference type="Proteomes" id="UP000672039"/>
    </source>
</evidence>
<evidence type="ECO:0000259" key="2">
    <source>
        <dbReference type="Pfam" id="PF05170"/>
    </source>
</evidence>
<dbReference type="PANTHER" id="PTHR30441:SF4">
    <property type="entry name" value="PROTEIN ASMA"/>
    <property type="match status" value="1"/>
</dbReference>
<dbReference type="EMBL" id="CP072801">
    <property type="protein sequence ID" value="QTR45749.1"/>
    <property type="molecule type" value="Genomic_DNA"/>
</dbReference>
<evidence type="ECO:0000256" key="1">
    <source>
        <dbReference type="SAM" id="Coils"/>
    </source>
</evidence>
<sequence>MPLLRPLAWLLGLLLLIVALIAVFALTFDANRYKPEITALVKEQTGRDLAINGEINLSFYPDIALQLGEVTLGNAKGFADENFAEANDARVTVQFLPLLEQQLKVNQVHLHGLKLNLHRAKNGKTNWQDLLPEGSPQATAGAGEAMTSLLGGLVVTGVSVTDSAVNWRDEQLDKTLTLAPLNLKTGMFVPGEPVDISLNTHLKQNQPALDVDLQLTTTAQLDENKNDFSLAKLTMQAQLPDKLAANIVGNLQGKLDSEQASIPDLQADISLPGQGKLKLSGKLEVNLAKQLLTLGAMQLQADLQGGELPVTSLAATAGGDLSLHMKKQQLEIAGLKLGTDVKAEQVPGGQLQQQSSGKLSLNLESGKGLLDLSKVQLKTADQQLAGSLQVRDPLLPARVIDGKFKADQLSYPPFALQQAKLGVYMENGQIKLTPSGTLFKGAYQGTFDINTLLTPVVIHSEHKVQKLRTEDLLFALTADRLVTGALDMNAQLDSVAGDAKVFKQNLNGTIDLELNDGTVRDANFAQKTKEVVKLFEKESVNEMGEKEVAFTKLAGQWQVQQGVFHTEEDVMTAPHFQIKGLGDVNIVDESLDFKLRVGEKPKAGKPQGLFAPLHIFGAWNKPSYELELDVLLKEMADQEIAKQKAQLKGKFDAEKQKQIDALQQKRDEIAARLKNEVQGEKNKLEDALKDKLKSLF</sequence>
<proteinExistence type="predicted"/>
<keyword evidence="4" id="KW-1185">Reference proteome</keyword>
<dbReference type="Pfam" id="PF05170">
    <property type="entry name" value="AsmA"/>
    <property type="match status" value="1"/>
</dbReference>
<keyword evidence="1" id="KW-0175">Coiled coil</keyword>
<name>A0ABX7WVR7_9GAMM</name>
<dbReference type="InterPro" id="IPR007844">
    <property type="entry name" value="AsmA"/>
</dbReference>
<dbReference type="InterPro" id="IPR052894">
    <property type="entry name" value="AsmA-related"/>
</dbReference>
<reference evidence="3 4" key="1">
    <citation type="submission" date="2021-04" db="EMBL/GenBank/DDBJ databases">
        <title>Genomics, taxonomy and metabolism of representatives of sulfur bacteria of the genus Thiothrix: Thiothrix fructosivorans QT, Thiothrix unzii A1T and three new species, Thiothrix subterranea sp. nov., Thiothrix litoralis sp. nov. and 'Candidatus Thiothrix anitrata' sp. nov.</title>
        <authorList>
            <person name="Ravin N.V."/>
            <person name="Smolyakov D."/>
            <person name="Rudenko T.S."/>
            <person name="Mardanov A.V."/>
            <person name="Beletsky A.V."/>
            <person name="Markov N.D."/>
            <person name="Fomenkov A.I."/>
            <person name="Roberts R.J."/>
            <person name="Karnachuk O.V."/>
            <person name="Novikov A."/>
            <person name="Grabovich M.Y."/>
        </authorList>
    </citation>
    <scope>NUCLEOTIDE SEQUENCE [LARGE SCALE GENOMIC DNA]</scope>
    <source>
        <strain evidence="3 4">AS</strain>
    </source>
</reference>
<dbReference type="RefSeq" id="WP_210222138.1">
    <property type="nucleotide sequence ID" value="NZ_CP072801.1"/>
</dbReference>
<gene>
    <name evidence="3" type="ORF">J9253_17415</name>
</gene>
<accession>A0ABX7WVR7</accession>
<feature type="domain" description="AsmA" evidence="2">
    <location>
        <begin position="8"/>
        <end position="566"/>
    </location>
</feature>
<protein>
    <submittedName>
        <fullName evidence="3">AsmA family protein</fullName>
    </submittedName>
</protein>